<evidence type="ECO:0000313" key="2">
    <source>
        <dbReference type="EMBL" id="SFE83663.1"/>
    </source>
</evidence>
<dbReference type="eggNOG" id="COG0673">
    <property type="taxonomic scope" value="Bacteria"/>
</dbReference>
<reference evidence="2 3" key="1">
    <citation type="submission" date="2016-10" db="EMBL/GenBank/DDBJ databases">
        <authorList>
            <person name="de Groot N.N."/>
        </authorList>
    </citation>
    <scope>NUCLEOTIDE SEQUENCE [LARGE SCALE GENOMIC DNA]</scope>
    <source>
        <strain evidence="2 3">DSM 19012</strain>
    </source>
</reference>
<organism evidence="2 3">
    <name type="scientific">Thermophagus xiamenensis</name>
    <dbReference type="NCBI Taxonomy" id="385682"/>
    <lineage>
        <taxon>Bacteria</taxon>
        <taxon>Pseudomonadati</taxon>
        <taxon>Bacteroidota</taxon>
        <taxon>Bacteroidia</taxon>
        <taxon>Marinilabiliales</taxon>
        <taxon>Marinilabiliaceae</taxon>
        <taxon>Thermophagus</taxon>
    </lineage>
</organism>
<dbReference type="InterPro" id="IPR050463">
    <property type="entry name" value="Gfo/Idh/MocA_oxidrdct_glycsds"/>
</dbReference>
<dbReference type="SUPFAM" id="SSF55347">
    <property type="entry name" value="Glyceraldehyde-3-phosphate dehydrogenase-like, C-terminal domain"/>
    <property type="match status" value="1"/>
</dbReference>
<dbReference type="EMBL" id="FONA01000020">
    <property type="protein sequence ID" value="SFE83663.1"/>
    <property type="molecule type" value="Genomic_DNA"/>
</dbReference>
<feature type="domain" description="Gfo/Idh/MocA-like oxidoreductase N-terminal" evidence="1">
    <location>
        <begin position="62"/>
        <end position="215"/>
    </location>
</feature>
<dbReference type="AlphaFoldDB" id="A0A1I2DTS7"/>
<gene>
    <name evidence="2" type="ORF">SAMN05444380_12012</name>
</gene>
<proteinExistence type="predicted"/>
<dbReference type="GO" id="GO:0000166">
    <property type="term" value="F:nucleotide binding"/>
    <property type="evidence" value="ECO:0007669"/>
    <property type="project" value="InterPro"/>
</dbReference>
<evidence type="ECO:0000259" key="1">
    <source>
        <dbReference type="Pfam" id="PF01408"/>
    </source>
</evidence>
<evidence type="ECO:0000313" key="3">
    <source>
        <dbReference type="Proteomes" id="UP000181976"/>
    </source>
</evidence>
<dbReference type="PANTHER" id="PTHR43818">
    <property type="entry name" value="BCDNA.GH03377"/>
    <property type="match status" value="1"/>
</dbReference>
<dbReference type="Pfam" id="PF01408">
    <property type="entry name" value="GFO_IDH_MocA"/>
    <property type="match status" value="1"/>
</dbReference>
<dbReference type="InterPro" id="IPR036291">
    <property type="entry name" value="NAD(P)-bd_dom_sf"/>
</dbReference>
<dbReference type="STRING" id="385682.SAMN05444380_12012"/>
<dbReference type="SUPFAM" id="SSF51735">
    <property type="entry name" value="NAD(P)-binding Rossmann-fold domains"/>
    <property type="match status" value="1"/>
</dbReference>
<dbReference type="OrthoDB" id="9795543at2"/>
<dbReference type="PANTHER" id="PTHR43818:SF12">
    <property type="entry name" value="NADH-DEPENDENT DEHYDROGENASE-RELATED"/>
    <property type="match status" value="1"/>
</dbReference>
<keyword evidence="3" id="KW-1185">Reference proteome</keyword>
<dbReference type="InterPro" id="IPR000683">
    <property type="entry name" value="Gfo/Idh/MocA-like_OxRdtase_N"/>
</dbReference>
<dbReference type="InParanoid" id="A0A1I2DTS7"/>
<dbReference type="Gene3D" id="3.30.360.10">
    <property type="entry name" value="Dihydrodipicolinate Reductase, domain 2"/>
    <property type="match status" value="1"/>
</dbReference>
<dbReference type="Proteomes" id="UP000181976">
    <property type="component" value="Unassembled WGS sequence"/>
</dbReference>
<dbReference type="RefSeq" id="WP_010526547.1">
    <property type="nucleotide sequence ID" value="NZ_AFSL01000012.1"/>
</dbReference>
<name>A0A1I2DTS7_9BACT</name>
<dbReference type="Gene3D" id="3.40.50.720">
    <property type="entry name" value="NAD(P)-binding Rossmann-like Domain"/>
    <property type="match status" value="1"/>
</dbReference>
<protein>
    <submittedName>
        <fullName evidence="2">Predicted dehydrogenase</fullName>
    </submittedName>
</protein>
<accession>A0A1I2DTS7</accession>
<sequence>MNRRDLLKGLAGLPILGTYAYFFSRKVINEKRTELNNFQKFISSKINISGTTDKAIFTDKKLRVGVVGYGIRGKYLMKSMGFMTPEEVDQLSDKARKVFLEQPDLNVEITGVCDLYQPRLEEAARAAANIERKGISGFSERPVKMYRHYRDLVTSPDVDAVVIATSDHWHAPITIEAANAGKHVYCEKALTHSLEDVYKVRDAVKTNRVVFQLGHQNRQAENNVIAAKVIQAGLLGNINLVETTTNRNSPNGAWVYHIPEEAGPHNVDWKNFLRDTNIPFNKEHFFRWRLFWDYGTGLNGDLMTHEFDSINQMLRMGIPEIVTTTGGIYHWKDKREVPDVQQTVMEYPSRHFSLIYSASLASSIFRPKKVMGNEAALEFGSTLNLFVEPSSKIYKDYIKNKDVIPNQPVVITNDYQAQIDAISSATEKYFASRGLLYTSHDGKIVDTTHLHIAEWLNGIRRGTPVSCGIDEAFEEGITAMMATIAYREGRVVRWDGKKVI</sequence>